<dbReference type="STRING" id="481719.LASUN_23960"/>
<feature type="compositionally biased region" description="Low complexity" evidence="8">
    <location>
        <begin position="684"/>
        <end position="709"/>
    </location>
</feature>
<evidence type="ECO:0000256" key="7">
    <source>
        <dbReference type="ARBA" id="ARBA00023136"/>
    </source>
</evidence>
<dbReference type="RefSeq" id="WP_070368593.1">
    <property type="nucleotide sequence ID" value="NZ_JAZHVW010000010.1"/>
</dbReference>
<proteinExistence type="predicted"/>
<feature type="compositionally biased region" description="Gly residues" evidence="8">
    <location>
        <begin position="753"/>
        <end position="762"/>
    </location>
</feature>
<dbReference type="Proteomes" id="UP000177010">
    <property type="component" value="Unassembled WGS sequence"/>
</dbReference>
<feature type="domain" description="Putative mannosyltransferase YkcA/B-like C-terminal" evidence="11">
    <location>
        <begin position="574"/>
        <end position="656"/>
    </location>
</feature>
<feature type="region of interest" description="Disordered" evidence="8">
    <location>
        <begin position="277"/>
        <end position="342"/>
    </location>
</feature>
<dbReference type="Pfam" id="PF24878">
    <property type="entry name" value="YkcB_C"/>
    <property type="match status" value="1"/>
</dbReference>
<dbReference type="Pfam" id="PF13231">
    <property type="entry name" value="PMT_2"/>
    <property type="match status" value="1"/>
</dbReference>
<evidence type="ECO:0000313" key="13">
    <source>
        <dbReference type="Proteomes" id="UP000177010"/>
    </source>
</evidence>
<feature type="compositionally biased region" description="Gly residues" evidence="8">
    <location>
        <begin position="295"/>
        <end position="305"/>
    </location>
</feature>
<protein>
    <submittedName>
        <fullName evidence="12">Dolichyl-phosphate-mannose-protein mannosyltransferase</fullName>
    </submittedName>
</protein>
<feature type="transmembrane region" description="Helical" evidence="9">
    <location>
        <begin position="178"/>
        <end position="207"/>
    </location>
</feature>
<dbReference type="PANTHER" id="PTHR33908:SF3">
    <property type="entry name" value="UNDECAPRENYL PHOSPHATE-ALPHA-4-AMINO-4-DEOXY-L-ARABINOSE ARABINOSYL TRANSFERASE"/>
    <property type="match status" value="1"/>
</dbReference>
<feature type="domain" description="Glycosyltransferase RgtA/B/C/D-like" evidence="10">
    <location>
        <begin position="78"/>
        <end position="233"/>
    </location>
</feature>
<comment type="subcellular location">
    <subcellularLocation>
        <location evidence="1">Cell membrane</location>
        <topology evidence="1">Multi-pass membrane protein</topology>
    </subcellularLocation>
</comment>
<sequence length="774" mass="82673">MAANNSYIENTQNRQHHRFRFDWILGVILLLALFLYGWQIWKAGSANAFYTAAIKSMTESFHNFWYGSFDPAGYITVDKPPVALWFMAISAKIFGLHGWSIVLPSVLFGVGSVYLMYRLVQPYFGKNAGRLSALALTLTPIVVADSRTNNMDATLVFFLMLALYFLEKAIGSRKIWSLLISFGLIGIAFNVKMLQAFMILPAMYLFYWLAANENWKKKIYKLSLASVSLLVFTLAYPVSVDMTPASSRPYVGGSETNSLLELAFGYNGSERLLGQTTGTGGTFGAGMNSKTQNKKGGGIPGGGKAPTGMKQTGKTGTPPGGKQMKGQPNGAKKGGPGKMGAGGGAGGGGGAFNIGTAGPFRLFQSALGPEVSWLLPFALFGLIGGLVYFRDRRKRWFSLSSKQKQLILWTGWLVPVYGFFSIASFFHPYYMIMLAPPIAALFGTGLTALVGLFKNSLRTSWKFYLLPLAIIATAALQSWYVYSYYPWLTWTILIAAIGFSIGLAVLPRGKAFQTLLVGGILSIMAAPAWWSLTPTIAAESAMIPTAGPSLLTSSSNGMPGGGGGMGNSSVNKKLLSYVEKHQGNAKYLFATSDSTTAAPYIIKTGKAVMAMGGFNGTDPAITLSQFKKLVKNGDLKYFYYSGRSGNTAIINWIKKHATKVKSSLYQSSNSTTNTMGGAGGPGTGTSTKSKKSSAPSKPTGQKPTGKNGKMPGGKGKPGSKPSMSKNSKTKPNKGSIKATNKKTAKKSTQQQGGMPGAGGMGSSGVLYDLSSIYK</sequence>
<comment type="caution">
    <text evidence="12">The sequence shown here is derived from an EMBL/GenBank/DDBJ whole genome shotgun (WGS) entry which is preliminary data.</text>
</comment>
<reference evidence="12 13" key="1">
    <citation type="submission" date="2016-09" db="EMBL/GenBank/DDBJ databases">
        <title>Genome Sequence of Lactobacillus sunkii Strain CG01.</title>
        <authorList>
            <person name="Poehlein A."/>
            <person name="Gabris C."/>
            <person name="Bengelsdorf F.R."/>
            <person name="Duerre P."/>
            <person name="Daniel R."/>
        </authorList>
    </citation>
    <scope>NUCLEOTIDE SEQUENCE [LARGE SCALE GENOMIC DNA]</scope>
    <source>
        <strain evidence="12 13">CG_D</strain>
    </source>
</reference>
<feature type="transmembrane region" description="Helical" evidence="9">
    <location>
        <begin position="96"/>
        <end position="117"/>
    </location>
</feature>
<feature type="transmembrane region" description="Helical" evidence="9">
    <location>
        <begin position="514"/>
        <end position="532"/>
    </location>
</feature>
<feature type="transmembrane region" description="Helical" evidence="9">
    <location>
        <begin position="21"/>
        <end position="41"/>
    </location>
</feature>
<keyword evidence="6 9" id="KW-1133">Transmembrane helix</keyword>
<dbReference type="GO" id="GO:0009103">
    <property type="term" value="P:lipopolysaccharide biosynthetic process"/>
    <property type="evidence" value="ECO:0007669"/>
    <property type="project" value="UniProtKB-ARBA"/>
</dbReference>
<feature type="transmembrane region" description="Helical" evidence="9">
    <location>
        <begin position="219"/>
        <end position="238"/>
    </location>
</feature>
<evidence type="ECO:0000256" key="9">
    <source>
        <dbReference type="SAM" id="Phobius"/>
    </source>
</evidence>
<feature type="transmembrane region" description="Helical" evidence="9">
    <location>
        <begin position="406"/>
        <end position="426"/>
    </location>
</feature>
<keyword evidence="4 12" id="KW-0808">Transferase</keyword>
<evidence type="ECO:0000256" key="5">
    <source>
        <dbReference type="ARBA" id="ARBA00022692"/>
    </source>
</evidence>
<evidence type="ECO:0000256" key="3">
    <source>
        <dbReference type="ARBA" id="ARBA00022676"/>
    </source>
</evidence>
<evidence type="ECO:0000313" key="12">
    <source>
        <dbReference type="EMBL" id="OFA09493.1"/>
    </source>
</evidence>
<evidence type="ECO:0000256" key="6">
    <source>
        <dbReference type="ARBA" id="ARBA00022989"/>
    </source>
</evidence>
<organism evidence="12 13">
    <name type="scientific">Lentilactobacillus sunkii</name>
    <dbReference type="NCBI Taxonomy" id="481719"/>
    <lineage>
        <taxon>Bacteria</taxon>
        <taxon>Bacillati</taxon>
        <taxon>Bacillota</taxon>
        <taxon>Bacilli</taxon>
        <taxon>Lactobacillales</taxon>
        <taxon>Lactobacillaceae</taxon>
        <taxon>Lentilactobacillus</taxon>
    </lineage>
</organism>
<dbReference type="EMBL" id="MIQE01000026">
    <property type="protein sequence ID" value="OFA09493.1"/>
    <property type="molecule type" value="Genomic_DNA"/>
</dbReference>
<feature type="transmembrane region" description="Helical" evidence="9">
    <location>
        <begin position="432"/>
        <end position="452"/>
    </location>
</feature>
<evidence type="ECO:0000259" key="10">
    <source>
        <dbReference type="Pfam" id="PF13231"/>
    </source>
</evidence>
<keyword evidence="7 9" id="KW-0472">Membrane</keyword>
<feature type="transmembrane region" description="Helical" evidence="9">
    <location>
        <begin position="464"/>
        <end position="482"/>
    </location>
</feature>
<evidence type="ECO:0000256" key="4">
    <source>
        <dbReference type="ARBA" id="ARBA00022679"/>
    </source>
</evidence>
<name>A0A1E7X8N6_9LACO</name>
<dbReference type="InterPro" id="IPR038731">
    <property type="entry name" value="RgtA/B/C-like"/>
</dbReference>
<keyword evidence="2" id="KW-1003">Cell membrane</keyword>
<dbReference type="GO" id="GO:0005886">
    <property type="term" value="C:plasma membrane"/>
    <property type="evidence" value="ECO:0007669"/>
    <property type="project" value="UniProtKB-SubCell"/>
</dbReference>
<dbReference type="PANTHER" id="PTHR33908">
    <property type="entry name" value="MANNOSYLTRANSFERASE YKCB-RELATED"/>
    <property type="match status" value="1"/>
</dbReference>
<evidence type="ECO:0000259" key="11">
    <source>
        <dbReference type="Pfam" id="PF24878"/>
    </source>
</evidence>
<keyword evidence="5 9" id="KW-0812">Transmembrane</keyword>
<feature type="compositionally biased region" description="Low complexity" evidence="8">
    <location>
        <begin position="306"/>
        <end position="331"/>
    </location>
</feature>
<feature type="region of interest" description="Disordered" evidence="8">
    <location>
        <begin position="668"/>
        <end position="774"/>
    </location>
</feature>
<evidence type="ECO:0000256" key="8">
    <source>
        <dbReference type="SAM" id="MobiDB-lite"/>
    </source>
</evidence>
<evidence type="ECO:0000256" key="2">
    <source>
        <dbReference type="ARBA" id="ARBA00022475"/>
    </source>
</evidence>
<accession>A0A1E7X8N6</accession>
<feature type="transmembrane region" description="Helical" evidence="9">
    <location>
        <begin position="371"/>
        <end position="390"/>
    </location>
</feature>
<dbReference type="AlphaFoldDB" id="A0A1E7X8N6"/>
<dbReference type="GO" id="GO:0010041">
    <property type="term" value="P:response to iron(III) ion"/>
    <property type="evidence" value="ECO:0007669"/>
    <property type="project" value="TreeGrafter"/>
</dbReference>
<feature type="transmembrane region" description="Helical" evidence="9">
    <location>
        <begin position="150"/>
        <end position="166"/>
    </location>
</feature>
<dbReference type="GO" id="GO:0016763">
    <property type="term" value="F:pentosyltransferase activity"/>
    <property type="evidence" value="ECO:0007669"/>
    <property type="project" value="TreeGrafter"/>
</dbReference>
<feature type="transmembrane region" description="Helical" evidence="9">
    <location>
        <begin position="488"/>
        <end position="507"/>
    </location>
</feature>
<feature type="compositionally biased region" description="Gly residues" evidence="8">
    <location>
        <begin position="332"/>
        <end position="342"/>
    </location>
</feature>
<dbReference type="InterPro" id="IPR050297">
    <property type="entry name" value="LipidA_mod_glycosyltrf_83"/>
</dbReference>
<evidence type="ECO:0000256" key="1">
    <source>
        <dbReference type="ARBA" id="ARBA00004651"/>
    </source>
</evidence>
<dbReference type="InterPro" id="IPR056785">
    <property type="entry name" value="YkcA/B-like_C"/>
</dbReference>
<gene>
    <name evidence="12" type="ORF">LASUN_23960</name>
</gene>
<keyword evidence="3 12" id="KW-0328">Glycosyltransferase</keyword>